<keyword evidence="2" id="KW-0812">Transmembrane</keyword>
<feature type="transmembrane region" description="Helical" evidence="2">
    <location>
        <begin position="99"/>
        <end position="119"/>
    </location>
</feature>
<organism evidence="3 4">
    <name type="scientific">Pandoraea captiosa</name>
    <dbReference type="NCBI Taxonomy" id="2508302"/>
    <lineage>
        <taxon>Bacteria</taxon>
        <taxon>Pseudomonadati</taxon>
        <taxon>Pseudomonadota</taxon>
        <taxon>Betaproteobacteria</taxon>
        <taxon>Burkholderiales</taxon>
        <taxon>Burkholderiaceae</taxon>
        <taxon>Pandoraea</taxon>
    </lineage>
</organism>
<dbReference type="AlphaFoldDB" id="A0A5E5AHT9"/>
<dbReference type="Proteomes" id="UP000414136">
    <property type="component" value="Unassembled WGS sequence"/>
</dbReference>
<sequence length="364" mass="38421">MARPRFLPDNFTLMLIATVVLASFLPAHGEGEVAFNLLTNVAIAALFFLHGAKLSREAVLAGATHWRLHLLVFASTFVVFPIVGVALKPVLSWMVTPELYLGVLFLCTLPATVQSAIAFTSMARGNVPAAVCSASASSLFGIFITPVLVGLIVVHHDGNSGASPFDSIGNIMLQLLVPFIAGQLSRKAIGKWVERNRGLLKVVDQGSILLVVYTAFSEAVNTGLWHQIPPLALLGLLGCCAVILALMLAITTYSARWLGFSREDEITIVFCGSKKSLASGIPMAKVLFATGPLGAIVLPLMLFHQMQLMVCAVLAQRYANRQRTAQGGQAGKGAKQAKATASKAATDAKPAKSDSNSANAGAGR</sequence>
<proteinExistence type="predicted"/>
<keyword evidence="4" id="KW-1185">Reference proteome</keyword>
<evidence type="ECO:0000313" key="4">
    <source>
        <dbReference type="Proteomes" id="UP000414136"/>
    </source>
</evidence>
<feature type="transmembrane region" description="Helical" evidence="2">
    <location>
        <begin position="7"/>
        <end position="27"/>
    </location>
</feature>
<dbReference type="EMBL" id="CABPSQ010000009">
    <property type="protein sequence ID" value="VVE72125.1"/>
    <property type="molecule type" value="Genomic_DNA"/>
</dbReference>
<dbReference type="RefSeq" id="WP_174990545.1">
    <property type="nucleotide sequence ID" value="NZ_CABPSQ010000009.1"/>
</dbReference>
<dbReference type="InterPro" id="IPR038770">
    <property type="entry name" value="Na+/solute_symporter_sf"/>
</dbReference>
<feature type="transmembrane region" description="Helical" evidence="2">
    <location>
        <begin position="167"/>
        <end position="186"/>
    </location>
</feature>
<dbReference type="GO" id="GO:0005886">
    <property type="term" value="C:plasma membrane"/>
    <property type="evidence" value="ECO:0007669"/>
    <property type="project" value="TreeGrafter"/>
</dbReference>
<feature type="region of interest" description="Disordered" evidence="1">
    <location>
        <begin position="324"/>
        <end position="364"/>
    </location>
</feature>
<dbReference type="PIRSF" id="PIRSF026166">
    <property type="entry name" value="UCP026166"/>
    <property type="match status" value="1"/>
</dbReference>
<feature type="compositionally biased region" description="Low complexity" evidence="1">
    <location>
        <begin position="324"/>
        <end position="348"/>
    </location>
</feature>
<accession>A0A5E5AHT9</accession>
<name>A0A5E5AHT9_9BURK</name>
<dbReference type="PANTHER" id="PTHR18640">
    <property type="entry name" value="SOLUTE CARRIER FAMILY 10 MEMBER 7"/>
    <property type="match status" value="1"/>
</dbReference>
<evidence type="ECO:0000256" key="1">
    <source>
        <dbReference type="SAM" id="MobiDB-lite"/>
    </source>
</evidence>
<keyword evidence="2" id="KW-1133">Transmembrane helix</keyword>
<dbReference type="Pfam" id="PF13593">
    <property type="entry name" value="SBF_like"/>
    <property type="match status" value="1"/>
</dbReference>
<feature type="transmembrane region" description="Helical" evidence="2">
    <location>
        <begin position="33"/>
        <end position="54"/>
    </location>
</feature>
<dbReference type="Gene3D" id="1.20.1530.20">
    <property type="match status" value="1"/>
</dbReference>
<gene>
    <name evidence="3" type="ORF">PCA31118_04090</name>
</gene>
<dbReference type="PANTHER" id="PTHR18640:SF5">
    <property type="entry name" value="SODIUM_BILE ACID COTRANSPORTER 7"/>
    <property type="match status" value="1"/>
</dbReference>
<keyword evidence="2" id="KW-0472">Membrane</keyword>
<feature type="transmembrane region" description="Helical" evidence="2">
    <location>
        <begin position="66"/>
        <end position="87"/>
    </location>
</feature>
<protein>
    <submittedName>
        <fullName evidence="3">Bile acid:sodium symporter</fullName>
    </submittedName>
</protein>
<reference evidence="3 4" key="1">
    <citation type="submission" date="2019-08" db="EMBL/GenBank/DDBJ databases">
        <authorList>
            <person name="Peeters C."/>
        </authorList>
    </citation>
    <scope>NUCLEOTIDE SEQUENCE [LARGE SCALE GENOMIC DNA]</scope>
    <source>
        <strain evidence="3 4">LMG 31118</strain>
    </source>
</reference>
<feature type="transmembrane region" description="Helical" evidence="2">
    <location>
        <begin position="131"/>
        <end position="155"/>
    </location>
</feature>
<evidence type="ECO:0000256" key="2">
    <source>
        <dbReference type="SAM" id="Phobius"/>
    </source>
</evidence>
<dbReference type="InterPro" id="IPR016833">
    <property type="entry name" value="Put_Na-Bile_cotransptr"/>
</dbReference>
<feature type="transmembrane region" description="Helical" evidence="2">
    <location>
        <begin position="228"/>
        <end position="253"/>
    </location>
</feature>
<evidence type="ECO:0000313" key="3">
    <source>
        <dbReference type="EMBL" id="VVE72125.1"/>
    </source>
</evidence>